<dbReference type="EMBL" id="BARS01023234">
    <property type="protein sequence ID" value="GAG09200.1"/>
    <property type="molecule type" value="Genomic_DNA"/>
</dbReference>
<dbReference type="InterPro" id="IPR012653">
    <property type="entry name" value="Dimeth_MeTrfase_MtbB"/>
</dbReference>
<comment type="caution">
    <text evidence="1">The sequence shown here is derived from an EMBL/GenBank/DDBJ whole genome shotgun (WGS) entry which is preliminary data.</text>
</comment>
<dbReference type="GO" id="GO:0015948">
    <property type="term" value="P:methanogenesis"/>
    <property type="evidence" value="ECO:0007669"/>
    <property type="project" value="InterPro"/>
</dbReference>
<dbReference type="AlphaFoldDB" id="X0UTZ2"/>
<dbReference type="GO" id="GO:0008168">
    <property type="term" value="F:methyltransferase activity"/>
    <property type="evidence" value="ECO:0007669"/>
    <property type="project" value="InterPro"/>
</dbReference>
<sequence>YERMLGADTMEMGHMDYSYKPAKSIMWIEQPTFEQALLVTIPALFYGAMPNLGLYTQPDGPCPNPMGLIPQGKISEARAAQEEMAEHAVKDMVYVGSVMYESGADGINFDTTAAAGDAEFLAALRAVEILRKKYPQMCIEVGMAGEFILGMHGELTYDGVRLAGLYPHKQVELMEKAGATIFGPAINTNTDKSCPWNVARAATFTKACVENSHIPIHANVGMGVGGIPVTETPPVDSVSRASKAMVEITRLDGL</sequence>
<reference evidence="1" key="1">
    <citation type="journal article" date="2014" name="Front. Microbiol.">
        <title>High frequency of phylogenetically diverse reductive dehalogenase-homologous genes in deep subseafloor sedimentary metagenomes.</title>
        <authorList>
            <person name="Kawai M."/>
            <person name="Futagami T."/>
            <person name="Toyoda A."/>
            <person name="Takaki Y."/>
            <person name="Nishi S."/>
            <person name="Hori S."/>
            <person name="Arai W."/>
            <person name="Tsubouchi T."/>
            <person name="Morono Y."/>
            <person name="Uchiyama I."/>
            <person name="Ito T."/>
            <person name="Fujiyama A."/>
            <person name="Inagaki F."/>
            <person name="Takami H."/>
        </authorList>
    </citation>
    <scope>NUCLEOTIDE SEQUENCE</scope>
    <source>
        <strain evidence="1">Expedition CK06-06</strain>
    </source>
</reference>
<gene>
    <name evidence="1" type="ORF">S01H1_37023</name>
</gene>
<dbReference type="Pfam" id="PF09505">
    <property type="entry name" value="Dimeth_Pyl"/>
    <property type="match status" value="1"/>
</dbReference>
<protein>
    <submittedName>
        <fullName evidence="1">Uncharacterized protein</fullName>
    </submittedName>
</protein>
<name>X0UTZ2_9ZZZZ</name>
<proteinExistence type="predicted"/>
<accession>X0UTZ2</accession>
<organism evidence="1">
    <name type="scientific">marine sediment metagenome</name>
    <dbReference type="NCBI Taxonomy" id="412755"/>
    <lineage>
        <taxon>unclassified sequences</taxon>
        <taxon>metagenomes</taxon>
        <taxon>ecological metagenomes</taxon>
    </lineage>
</organism>
<evidence type="ECO:0000313" key="1">
    <source>
        <dbReference type="EMBL" id="GAG09200.1"/>
    </source>
</evidence>
<feature type="non-terminal residue" evidence="1">
    <location>
        <position position="1"/>
    </location>
</feature>